<evidence type="ECO:0000313" key="5">
    <source>
        <dbReference type="Proteomes" id="UP001176940"/>
    </source>
</evidence>
<evidence type="ECO:0000259" key="3">
    <source>
        <dbReference type="SMART" id="SM00322"/>
    </source>
</evidence>
<dbReference type="PROSITE" id="PS50084">
    <property type="entry name" value="KH_TYPE_1"/>
    <property type="match status" value="2"/>
</dbReference>
<dbReference type="Proteomes" id="UP001176940">
    <property type="component" value="Unassembled WGS sequence"/>
</dbReference>
<keyword evidence="1" id="KW-0694">RNA-binding</keyword>
<evidence type="ECO:0000313" key="4">
    <source>
        <dbReference type="EMBL" id="CAJ0928217.1"/>
    </source>
</evidence>
<dbReference type="InterPro" id="IPR047440">
    <property type="entry name" value="KH_I_FMR1_rpt2"/>
</dbReference>
<feature type="domain" description="K Homology" evidence="3">
    <location>
        <begin position="121"/>
        <end position="222"/>
    </location>
</feature>
<dbReference type="PANTHER" id="PTHR10603:SF4">
    <property type="entry name" value="FRAGILE X MESSENGER RIBONUCLEOPROTEIN 1"/>
    <property type="match status" value="1"/>
</dbReference>
<dbReference type="InterPro" id="IPR036612">
    <property type="entry name" value="KH_dom_type_1_sf"/>
</dbReference>
<keyword evidence="5" id="KW-1185">Reference proteome</keyword>
<dbReference type="SMART" id="SM00322">
    <property type="entry name" value="KH"/>
    <property type="match status" value="2"/>
</dbReference>
<name>A0ABN9KXQ9_9NEOB</name>
<comment type="caution">
    <text evidence="4">The sequence shown here is derived from an EMBL/GenBank/DDBJ whole genome shotgun (WGS) entry which is preliminary data.</text>
</comment>
<proteinExistence type="predicted"/>
<dbReference type="InterPro" id="IPR004088">
    <property type="entry name" value="KH_dom_type_1"/>
</dbReference>
<dbReference type="EMBL" id="CAUEEQ010004891">
    <property type="protein sequence ID" value="CAJ0928217.1"/>
    <property type="molecule type" value="Genomic_DNA"/>
</dbReference>
<dbReference type="Pfam" id="PF00013">
    <property type="entry name" value="KH_1"/>
    <property type="match status" value="2"/>
</dbReference>
<dbReference type="CDD" id="cd22512">
    <property type="entry name" value="KH_I_FMR1_rpt3"/>
    <property type="match status" value="1"/>
</dbReference>
<dbReference type="Gene3D" id="3.30.420.10">
    <property type="entry name" value="Ribonuclease H-like superfamily/Ribonuclease H"/>
    <property type="match status" value="1"/>
</dbReference>
<accession>A0ABN9KXQ9</accession>
<organism evidence="4 5">
    <name type="scientific">Ranitomeya imitator</name>
    <name type="common">mimic poison frog</name>
    <dbReference type="NCBI Taxonomy" id="111125"/>
    <lineage>
        <taxon>Eukaryota</taxon>
        <taxon>Metazoa</taxon>
        <taxon>Chordata</taxon>
        <taxon>Craniata</taxon>
        <taxon>Vertebrata</taxon>
        <taxon>Euteleostomi</taxon>
        <taxon>Amphibia</taxon>
        <taxon>Batrachia</taxon>
        <taxon>Anura</taxon>
        <taxon>Neobatrachia</taxon>
        <taxon>Hyloidea</taxon>
        <taxon>Dendrobatidae</taxon>
        <taxon>Dendrobatinae</taxon>
        <taxon>Ranitomeya</taxon>
    </lineage>
</organism>
<dbReference type="SUPFAM" id="SSF54791">
    <property type="entry name" value="Eukaryotic type KH-domain (KH-domain type I)"/>
    <property type="match status" value="2"/>
</dbReference>
<feature type="compositionally biased region" description="Basic residues" evidence="2">
    <location>
        <begin position="15"/>
        <end position="28"/>
    </location>
</feature>
<gene>
    <name evidence="4" type="ORF">RIMI_LOCUS3290063</name>
</gene>
<evidence type="ECO:0000256" key="1">
    <source>
        <dbReference type="PROSITE-ProRule" id="PRU00117"/>
    </source>
</evidence>
<dbReference type="InterPro" id="IPR004087">
    <property type="entry name" value="KH_dom"/>
</dbReference>
<reference evidence="4" key="1">
    <citation type="submission" date="2023-07" db="EMBL/GenBank/DDBJ databases">
        <authorList>
            <person name="Stuckert A."/>
        </authorList>
    </citation>
    <scope>NUCLEOTIDE SEQUENCE</scope>
</reference>
<dbReference type="Gene3D" id="3.30.1370.10">
    <property type="entry name" value="K Homology domain, type 1"/>
    <property type="match status" value="2"/>
</dbReference>
<feature type="domain" description="K Homology" evidence="3">
    <location>
        <begin position="54"/>
        <end position="120"/>
    </location>
</feature>
<dbReference type="PANTHER" id="PTHR10603">
    <property type="entry name" value="FRAGILE X MENTAL RETARDATION SYNDROME-RELATED PROTEIN"/>
    <property type="match status" value="1"/>
</dbReference>
<dbReference type="InterPro" id="IPR040148">
    <property type="entry name" value="FMR1"/>
</dbReference>
<feature type="region of interest" description="Disordered" evidence="2">
    <location>
        <begin position="15"/>
        <end position="44"/>
    </location>
</feature>
<evidence type="ECO:0000256" key="2">
    <source>
        <dbReference type="SAM" id="MobiDB-lite"/>
    </source>
</evidence>
<dbReference type="CDD" id="cd22509">
    <property type="entry name" value="KH_I_FMR1_rpt2"/>
    <property type="match status" value="1"/>
</dbReference>
<sequence length="330" mass="37377">MTYPKDRAVKVRLRRSRSVKTRRGRHGMKMGGAVPDLKHPSVQDRPWSSRQLASRFHEQFVVREDLMGLAIGTHGANIQQARRVPGVTAIDLDEDTCTFHIYGEDQDAVKKARTYLEFAEDIIQVPRNLVGKVIGKNGKLIQEIVDKSGVVRVRIEAENDKNISQEEKYRSQGPGGESPLLQTWVPFTHKALGLPMGMVPFVFVGTKDSITNATVLLDYHLNYLKVPKSTVASVILKWKTFGTSRSLPRPGHPAKVSNRGRRALVRGTGRLVVIEGNMNAAKYREILDENLFNSFLDLRFGRRFTFQQDNDPKHRAKITKEWLQNNSDHS</sequence>
<protein>
    <recommendedName>
        <fullName evidence="3">K Homology domain-containing protein</fullName>
    </recommendedName>
</protein>
<dbReference type="InterPro" id="IPR036397">
    <property type="entry name" value="RNaseH_sf"/>
</dbReference>